<accession>A0A5N5QGY3</accession>
<feature type="transmembrane region" description="Helical" evidence="6">
    <location>
        <begin position="132"/>
        <end position="156"/>
    </location>
</feature>
<evidence type="ECO:0000256" key="1">
    <source>
        <dbReference type="ARBA" id="ARBA00004141"/>
    </source>
</evidence>
<feature type="transmembrane region" description="Helical" evidence="6">
    <location>
        <begin position="29"/>
        <end position="48"/>
    </location>
</feature>
<name>A0A5N5QGY3_9AGAM</name>
<comment type="caution">
    <text evidence="7">The sequence shown here is derived from an EMBL/GenBank/DDBJ whole genome shotgun (WGS) entry which is preliminary data.</text>
</comment>
<feature type="compositionally biased region" description="Polar residues" evidence="5">
    <location>
        <begin position="645"/>
        <end position="658"/>
    </location>
</feature>
<feature type="transmembrane region" description="Helical" evidence="6">
    <location>
        <begin position="796"/>
        <end position="815"/>
    </location>
</feature>
<comment type="subcellular location">
    <subcellularLocation>
        <location evidence="1">Membrane</location>
        <topology evidence="1">Multi-pass membrane protein</topology>
    </subcellularLocation>
</comment>
<feature type="transmembrane region" description="Helical" evidence="6">
    <location>
        <begin position="79"/>
        <end position="101"/>
    </location>
</feature>
<evidence type="ECO:0000256" key="2">
    <source>
        <dbReference type="ARBA" id="ARBA00022692"/>
    </source>
</evidence>
<evidence type="ECO:0000256" key="6">
    <source>
        <dbReference type="SAM" id="Phobius"/>
    </source>
</evidence>
<sequence>MAEKSKKSNKAKALSKLKHFRKFATSRRAIPVFKGSLAYVLAFILIFLRGFDDLSTVPITLTGTILIVIAGTPGKSLGACWTATFFAILGVCVGSVNFLILAKIAHVPVAQGIVFTVMVYLLALVKAQGLKYFGFALIAILMTFNGVYTSIMLGTGFSSSYLKEYIKAYLWGSTIVVFVNMFVFPVSSERELRQLLVTSLEHVATYSHLLAKTYTLTITEEERDARIRLAQTIRADLGLLTMKMSETSAEINWSRWAMDDYLVFVAKTRAVQLSLITSHTSISNIHTQNATLFKEYFLPSTLKPFQRMRRDIDLAIQEISEALGGPPAEILQTTEGGNGIEDLEKAAVPTAAGQGTNKLLKHINGPSARFIDGTDTPAAVQDEEEQDEIRERLRRVAGRLALEVANEGLSPVPTVNRSLTATLASSSATSPKAKATLSDESGSKLPPMDPHKCTCGPSSLLADFESFRKTQQELLGAALACGRLHGGSNKLRLYEERKCLAEEEGRDWVRGDAEIRKRGRGHGREASKSRATSRTASVRAGVESMPPISAMDLDVEEAGQDTEEDARVSREDQMMYDTRQCMVRVYSLLYALGQFTQELSSFHDAVVSRKNRSRRLHVHLFETLIGKVRKAERKRKERENRAPISRTTSEKPQVNQGSEEIGDMEIDAASQVEDRELCVREALAILEQREYVPKKTNIWQRLGQIALLLESPTSIYAGKTAAAALVFAVLIWAPTTRQWFINYGLTGGLLTVVVALTPTLGQTLFTFVLQISGSSVGYVMAIIALEAFKDVGGYRFNPYGMACLIGLYAIPFQYLIYEKPLYFTLALLALNGTGTIVVTEWAMQQYQGKHNYDSPPYRAGKALASLAVALAIVATFQLLVLRNPARRQLRESVARIVYSLLGYNTVLQAYVRATMPADPAFRASQAALERVEHDLRHREMKLQTELIEIMPLLMFASSEPQLAKPFRGDLANRIIKSCRIVLDRYREARAAIGTTPFDEYILEEFISVLSPYRRRFTRTIKTSFYLVASSLANKFPLPHDIQGVVDMHADFIHDALVLSTRMARTDVGATRVRSDEFSRYWYYLLSVSTIGEQLKASRSVRVSY</sequence>
<feature type="transmembrane region" description="Helical" evidence="6">
    <location>
        <begin position="739"/>
        <end position="757"/>
    </location>
</feature>
<gene>
    <name evidence="7" type="ORF">CTheo_5572</name>
</gene>
<feature type="compositionally biased region" description="Low complexity" evidence="5">
    <location>
        <begin position="529"/>
        <end position="540"/>
    </location>
</feature>
<dbReference type="OrthoDB" id="68611at2759"/>
<feature type="region of interest" description="Disordered" evidence="5">
    <location>
        <begin position="423"/>
        <end position="450"/>
    </location>
</feature>
<protein>
    <submittedName>
        <fullName evidence="7">Transmembrane protein</fullName>
    </submittedName>
</protein>
<feature type="region of interest" description="Disordered" evidence="5">
    <location>
        <begin position="516"/>
        <end position="547"/>
    </location>
</feature>
<evidence type="ECO:0000256" key="5">
    <source>
        <dbReference type="SAM" id="MobiDB-lite"/>
    </source>
</evidence>
<dbReference type="PANTHER" id="PTHR47804:SF3">
    <property type="entry name" value="PROTEIN BRE4"/>
    <property type="match status" value="1"/>
</dbReference>
<evidence type="ECO:0000313" key="8">
    <source>
        <dbReference type="Proteomes" id="UP000383932"/>
    </source>
</evidence>
<feature type="transmembrane region" description="Helical" evidence="6">
    <location>
        <begin position="862"/>
        <end position="881"/>
    </location>
</feature>
<dbReference type="InterPro" id="IPR052430">
    <property type="entry name" value="IVT-Associated"/>
</dbReference>
<proteinExistence type="predicted"/>
<dbReference type="GO" id="GO:0016020">
    <property type="term" value="C:membrane"/>
    <property type="evidence" value="ECO:0007669"/>
    <property type="project" value="UniProtKB-SubCell"/>
</dbReference>
<feature type="compositionally biased region" description="Basic and acidic residues" evidence="5">
    <location>
        <begin position="516"/>
        <end position="528"/>
    </location>
</feature>
<keyword evidence="3 6" id="KW-1133">Transmembrane helix</keyword>
<evidence type="ECO:0000256" key="4">
    <source>
        <dbReference type="ARBA" id="ARBA00023136"/>
    </source>
</evidence>
<keyword evidence="2 6" id="KW-0812">Transmembrane</keyword>
<keyword evidence="8" id="KW-1185">Reference proteome</keyword>
<dbReference type="PANTHER" id="PTHR47804">
    <property type="entry name" value="60S RIBOSOMAL PROTEIN L19"/>
    <property type="match status" value="1"/>
</dbReference>
<dbReference type="AlphaFoldDB" id="A0A5N5QGY3"/>
<feature type="region of interest" description="Disordered" evidence="5">
    <location>
        <begin position="632"/>
        <end position="660"/>
    </location>
</feature>
<dbReference type="Proteomes" id="UP000383932">
    <property type="component" value="Unassembled WGS sequence"/>
</dbReference>
<evidence type="ECO:0000256" key="3">
    <source>
        <dbReference type="ARBA" id="ARBA00022989"/>
    </source>
</evidence>
<feature type="compositionally biased region" description="Low complexity" evidence="5">
    <location>
        <begin position="423"/>
        <end position="438"/>
    </location>
</feature>
<organism evidence="7 8">
    <name type="scientific">Ceratobasidium theobromae</name>
    <dbReference type="NCBI Taxonomy" id="1582974"/>
    <lineage>
        <taxon>Eukaryota</taxon>
        <taxon>Fungi</taxon>
        <taxon>Dikarya</taxon>
        <taxon>Basidiomycota</taxon>
        <taxon>Agaricomycotina</taxon>
        <taxon>Agaricomycetes</taxon>
        <taxon>Cantharellales</taxon>
        <taxon>Ceratobasidiaceae</taxon>
        <taxon>Ceratobasidium</taxon>
    </lineage>
</organism>
<feature type="transmembrane region" description="Helical" evidence="6">
    <location>
        <begin position="764"/>
        <end position="784"/>
    </location>
</feature>
<feature type="transmembrane region" description="Helical" evidence="6">
    <location>
        <begin position="107"/>
        <end position="125"/>
    </location>
</feature>
<feature type="transmembrane region" description="Helical" evidence="6">
    <location>
        <begin position="822"/>
        <end position="842"/>
    </location>
</feature>
<keyword evidence="4 6" id="KW-0472">Membrane</keyword>
<feature type="transmembrane region" description="Helical" evidence="6">
    <location>
        <begin position="168"/>
        <end position="186"/>
    </location>
</feature>
<dbReference type="EMBL" id="SSOP01000131">
    <property type="protein sequence ID" value="KAB5590980.1"/>
    <property type="molecule type" value="Genomic_DNA"/>
</dbReference>
<evidence type="ECO:0000313" key="7">
    <source>
        <dbReference type="EMBL" id="KAB5590980.1"/>
    </source>
</evidence>
<feature type="transmembrane region" description="Helical" evidence="6">
    <location>
        <begin position="715"/>
        <end position="733"/>
    </location>
</feature>
<reference evidence="7 8" key="1">
    <citation type="journal article" date="2019" name="Fungal Biol. Biotechnol.">
        <title>Draft genome sequence of fastidious pathogen Ceratobasidium theobromae, which causes vascular-streak dieback in Theobroma cacao.</title>
        <authorList>
            <person name="Ali S.S."/>
            <person name="Asman A."/>
            <person name="Shao J."/>
            <person name="Firmansyah A.P."/>
            <person name="Susilo A.W."/>
            <person name="Rosmana A."/>
            <person name="McMahon P."/>
            <person name="Junaid M."/>
            <person name="Guest D."/>
            <person name="Kheng T.Y."/>
            <person name="Meinhardt L.W."/>
            <person name="Bailey B.A."/>
        </authorList>
    </citation>
    <scope>NUCLEOTIDE SEQUENCE [LARGE SCALE GENOMIC DNA]</scope>
    <source>
        <strain evidence="7 8">CT2</strain>
    </source>
</reference>